<organism evidence="5 6">
    <name type="scientific">Papaver nudicaule</name>
    <name type="common">Iceland poppy</name>
    <dbReference type="NCBI Taxonomy" id="74823"/>
    <lineage>
        <taxon>Eukaryota</taxon>
        <taxon>Viridiplantae</taxon>
        <taxon>Streptophyta</taxon>
        <taxon>Embryophyta</taxon>
        <taxon>Tracheophyta</taxon>
        <taxon>Spermatophyta</taxon>
        <taxon>Magnoliopsida</taxon>
        <taxon>Ranunculales</taxon>
        <taxon>Papaveraceae</taxon>
        <taxon>Papaveroideae</taxon>
        <taxon>Papaver</taxon>
    </lineage>
</organism>
<keyword evidence="3" id="KW-0378">Hydrolase</keyword>
<comment type="similarity">
    <text evidence="1">Belongs to the peptidase A1 family.</text>
</comment>
<dbReference type="GO" id="GO:0004190">
    <property type="term" value="F:aspartic-type endopeptidase activity"/>
    <property type="evidence" value="ECO:0007669"/>
    <property type="project" value="InterPro"/>
</dbReference>
<dbReference type="EMBL" id="JAJJMA010219630">
    <property type="protein sequence ID" value="MCL7041054.1"/>
    <property type="molecule type" value="Genomic_DNA"/>
</dbReference>
<dbReference type="InterPro" id="IPR032861">
    <property type="entry name" value="TAXi_N"/>
</dbReference>
<dbReference type="InterPro" id="IPR032799">
    <property type="entry name" value="TAXi_C"/>
</dbReference>
<dbReference type="InterPro" id="IPR001969">
    <property type="entry name" value="Aspartic_peptidase_AS"/>
</dbReference>
<dbReference type="PANTHER" id="PTHR47967">
    <property type="entry name" value="OS07G0603500 PROTEIN-RELATED"/>
    <property type="match status" value="1"/>
</dbReference>
<evidence type="ECO:0000256" key="1">
    <source>
        <dbReference type="ARBA" id="ARBA00007447"/>
    </source>
</evidence>
<dbReference type="PROSITE" id="PS00141">
    <property type="entry name" value="ASP_PROTEASE"/>
    <property type="match status" value="2"/>
</dbReference>
<protein>
    <recommendedName>
        <fullName evidence="4">Peptidase A1 domain-containing protein</fullName>
    </recommendedName>
</protein>
<accession>A0AA42ATX5</accession>
<sequence>MVAHVIEGLGSGEYFSRVGVGIPPKPQYLILDTGSDITWLQCEPCNNKCYNQTDPIFDPSSSTSFSQTPCGTQECNLLPDSACSNRTCRYQVSGDDGSYSIGELSKSGSSTTTRENIYIGCGHDNRGLSNSAAGLLALGRGSLSFPSQVNAYVFSYCLVDRDLGWSSTLQFGSGAEPPDAITAPLLGHPQYPTFHYVGLTGISVGGRPLSLPQSVFDINPSSPSGVIVDTGTSATRLPTDPCLTFHLPLYDTCYDLSSETSISIPAIAFLLPDGKSWVLPASNCLVPVDNRNKFCLAFAPTNSSVSIIGNLQQKGFRVSFNIVDSVIGFSPNRC</sequence>
<evidence type="ECO:0000256" key="3">
    <source>
        <dbReference type="ARBA" id="ARBA00022801"/>
    </source>
</evidence>
<dbReference type="GO" id="GO:0006508">
    <property type="term" value="P:proteolysis"/>
    <property type="evidence" value="ECO:0007669"/>
    <property type="project" value="UniProtKB-KW"/>
</dbReference>
<dbReference type="PANTHER" id="PTHR47967:SF60">
    <property type="entry name" value="PROTEIN ASPARTIC PROTEASE IN GUARD CELL 1-LIKE"/>
    <property type="match status" value="1"/>
</dbReference>
<evidence type="ECO:0000256" key="2">
    <source>
        <dbReference type="ARBA" id="ARBA00022670"/>
    </source>
</evidence>
<evidence type="ECO:0000313" key="5">
    <source>
        <dbReference type="EMBL" id="MCL7041054.1"/>
    </source>
</evidence>
<dbReference type="PROSITE" id="PS51767">
    <property type="entry name" value="PEPTIDASE_A1"/>
    <property type="match status" value="1"/>
</dbReference>
<reference evidence="5" key="1">
    <citation type="submission" date="2022-03" db="EMBL/GenBank/DDBJ databases">
        <title>A functionally conserved STORR gene fusion in Papaver species that diverged 16.8 million years ago.</title>
        <authorList>
            <person name="Catania T."/>
        </authorList>
    </citation>
    <scope>NUCLEOTIDE SEQUENCE</scope>
    <source>
        <strain evidence="5">S-191538</strain>
    </source>
</reference>
<dbReference type="Proteomes" id="UP001177140">
    <property type="component" value="Unassembled WGS sequence"/>
</dbReference>
<evidence type="ECO:0000259" key="4">
    <source>
        <dbReference type="PROSITE" id="PS51767"/>
    </source>
</evidence>
<dbReference type="InterPro" id="IPR051708">
    <property type="entry name" value="Plant_Aspart_Prot_A1"/>
</dbReference>
<dbReference type="Pfam" id="PF14541">
    <property type="entry name" value="TAXi_C"/>
    <property type="match status" value="2"/>
</dbReference>
<evidence type="ECO:0000313" key="6">
    <source>
        <dbReference type="Proteomes" id="UP001177140"/>
    </source>
</evidence>
<feature type="domain" description="Peptidase A1" evidence="4">
    <location>
        <begin position="14"/>
        <end position="330"/>
    </location>
</feature>
<dbReference type="Gene3D" id="2.40.70.10">
    <property type="entry name" value="Acid Proteases"/>
    <property type="match status" value="3"/>
</dbReference>
<dbReference type="SUPFAM" id="SSF50630">
    <property type="entry name" value="Acid proteases"/>
    <property type="match status" value="1"/>
</dbReference>
<keyword evidence="2" id="KW-0645">Protease</keyword>
<comment type="caution">
    <text evidence="5">The sequence shown here is derived from an EMBL/GenBank/DDBJ whole genome shotgun (WGS) entry which is preliminary data.</text>
</comment>
<proteinExistence type="inferred from homology"/>
<gene>
    <name evidence="5" type="ORF">MKW94_026579</name>
</gene>
<name>A0AA42ATX5_PAPNU</name>
<dbReference type="Pfam" id="PF14543">
    <property type="entry name" value="TAXi_N"/>
    <property type="match status" value="1"/>
</dbReference>
<dbReference type="InterPro" id="IPR033121">
    <property type="entry name" value="PEPTIDASE_A1"/>
</dbReference>
<keyword evidence="6" id="KW-1185">Reference proteome</keyword>
<dbReference type="AlphaFoldDB" id="A0AA42ATX5"/>
<dbReference type="InterPro" id="IPR021109">
    <property type="entry name" value="Peptidase_aspartic_dom_sf"/>
</dbReference>